<keyword evidence="1" id="KW-1133">Transmembrane helix</keyword>
<dbReference type="Proteomes" id="UP000295124">
    <property type="component" value="Unassembled WGS sequence"/>
</dbReference>
<dbReference type="EMBL" id="SMKX01000118">
    <property type="protein sequence ID" value="TDD50909.1"/>
    <property type="molecule type" value="Genomic_DNA"/>
</dbReference>
<feature type="transmembrane region" description="Helical" evidence="1">
    <location>
        <begin position="52"/>
        <end position="71"/>
    </location>
</feature>
<name>A0A4R4Z230_9ACTN</name>
<evidence type="ECO:0008006" key="5">
    <source>
        <dbReference type="Google" id="ProtNLM"/>
    </source>
</evidence>
<keyword evidence="4" id="KW-1185">Reference proteome</keyword>
<evidence type="ECO:0000313" key="4">
    <source>
        <dbReference type="Proteomes" id="UP000295124"/>
    </source>
</evidence>
<evidence type="ECO:0000313" key="3">
    <source>
        <dbReference type="EMBL" id="TDD50909.1"/>
    </source>
</evidence>
<dbReference type="RefSeq" id="WP_132173653.1">
    <property type="nucleotide sequence ID" value="NZ_SMKX01000118.1"/>
</dbReference>
<keyword evidence="1" id="KW-0472">Membrane</keyword>
<keyword evidence="2" id="KW-0732">Signal</keyword>
<feature type="signal peptide" evidence="2">
    <location>
        <begin position="1"/>
        <end position="17"/>
    </location>
</feature>
<reference evidence="3 4" key="1">
    <citation type="submission" date="2019-03" db="EMBL/GenBank/DDBJ databases">
        <title>Draft genome sequences of novel Actinobacteria.</title>
        <authorList>
            <person name="Sahin N."/>
            <person name="Ay H."/>
            <person name="Saygin H."/>
        </authorList>
    </citation>
    <scope>NUCLEOTIDE SEQUENCE [LARGE SCALE GENOMIC DNA]</scope>
    <source>
        <strain evidence="3 4">JCM 13523</strain>
    </source>
</reference>
<organism evidence="3 4">
    <name type="scientific">Kribbella antibiotica</name>
    <dbReference type="NCBI Taxonomy" id="190195"/>
    <lineage>
        <taxon>Bacteria</taxon>
        <taxon>Bacillati</taxon>
        <taxon>Actinomycetota</taxon>
        <taxon>Actinomycetes</taxon>
        <taxon>Propionibacteriales</taxon>
        <taxon>Kribbellaceae</taxon>
        <taxon>Kribbella</taxon>
    </lineage>
</organism>
<accession>A0A4R4Z230</accession>
<gene>
    <name evidence="3" type="ORF">E1263_30600</name>
</gene>
<protein>
    <recommendedName>
        <fullName evidence="5">LPXTG cell wall anchor domain-containing protein</fullName>
    </recommendedName>
</protein>
<dbReference type="AlphaFoldDB" id="A0A4R4Z230"/>
<sequence>MKRWAAFFFALSAVALAAGLLTLTSDHRQEGAPTTVEALTHETPANSGTNGRGYLIAAGTSALIGLALVVLRTRGDQQGNPVKDPIQPER</sequence>
<evidence type="ECO:0000256" key="1">
    <source>
        <dbReference type="SAM" id="Phobius"/>
    </source>
</evidence>
<evidence type="ECO:0000256" key="2">
    <source>
        <dbReference type="SAM" id="SignalP"/>
    </source>
</evidence>
<feature type="chain" id="PRO_5038820398" description="LPXTG cell wall anchor domain-containing protein" evidence="2">
    <location>
        <begin position="18"/>
        <end position="90"/>
    </location>
</feature>
<comment type="caution">
    <text evidence="3">The sequence shown here is derived from an EMBL/GenBank/DDBJ whole genome shotgun (WGS) entry which is preliminary data.</text>
</comment>
<proteinExistence type="predicted"/>
<keyword evidence="1" id="KW-0812">Transmembrane</keyword>